<dbReference type="Gene3D" id="3.40.50.12780">
    <property type="entry name" value="N-terminal domain of ligase-like"/>
    <property type="match status" value="1"/>
</dbReference>
<accession>A0A1N7P6E2</accession>
<feature type="domain" description="AMP-dependent synthetase/ligase" evidence="1">
    <location>
        <begin position="12"/>
        <end position="365"/>
    </location>
</feature>
<dbReference type="RefSeq" id="WP_009710982.1">
    <property type="nucleotide sequence ID" value="NZ_CP048103.1"/>
</dbReference>
<evidence type="ECO:0000259" key="2">
    <source>
        <dbReference type="Pfam" id="PF13193"/>
    </source>
</evidence>
<keyword evidence="3" id="KW-0436">Ligase</keyword>
<evidence type="ECO:0000313" key="4">
    <source>
        <dbReference type="Proteomes" id="UP000186795"/>
    </source>
</evidence>
<dbReference type="Proteomes" id="UP000186795">
    <property type="component" value="Unassembled WGS sequence"/>
</dbReference>
<evidence type="ECO:0000313" key="3">
    <source>
        <dbReference type="EMBL" id="SIT06120.1"/>
    </source>
</evidence>
<dbReference type="InterPro" id="IPR042099">
    <property type="entry name" value="ANL_N_sf"/>
</dbReference>
<organism evidence="3 4">
    <name type="scientific">Kroppenstedtia eburnea</name>
    <dbReference type="NCBI Taxonomy" id="714067"/>
    <lineage>
        <taxon>Bacteria</taxon>
        <taxon>Bacillati</taxon>
        <taxon>Bacillota</taxon>
        <taxon>Bacilli</taxon>
        <taxon>Bacillales</taxon>
        <taxon>Thermoactinomycetaceae</taxon>
        <taxon>Kroppenstedtia</taxon>
    </lineage>
</organism>
<dbReference type="InterPro" id="IPR020845">
    <property type="entry name" value="AMP-binding_CS"/>
</dbReference>
<dbReference type="InterPro" id="IPR025110">
    <property type="entry name" value="AMP-bd_C"/>
</dbReference>
<reference evidence="4" key="1">
    <citation type="submission" date="2017-01" db="EMBL/GenBank/DDBJ databases">
        <authorList>
            <person name="Varghese N."/>
            <person name="Submissions S."/>
        </authorList>
    </citation>
    <scope>NUCLEOTIDE SEQUENCE [LARGE SCALE GENOMIC DNA]</scope>
    <source>
        <strain evidence="4">DSM 45196</strain>
    </source>
</reference>
<dbReference type="SUPFAM" id="SSF56801">
    <property type="entry name" value="Acetyl-CoA synthetase-like"/>
    <property type="match status" value="1"/>
</dbReference>
<dbReference type="PANTHER" id="PTHR43767:SF1">
    <property type="entry name" value="NONRIBOSOMAL PEPTIDE SYNTHASE PES1 (EUROFUNG)-RELATED"/>
    <property type="match status" value="1"/>
</dbReference>
<feature type="domain" description="AMP-binding enzyme C-terminal" evidence="2">
    <location>
        <begin position="415"/>
        <end position="489"/>
    </location>
</feature>
<protein>
    <submittedName>
        <fullName evidence="3">Acyl-CoA synthetase (AMP-forming)/AMP-acid ligase II</fullName>
    </submittedName>
</protein>
<dbReference type="PROSITE" id="PS00455">
    <property type="entry name" value="AMP_BINDING"/>
    <property type="match status" value="1"/>
</dbReference>
<dbReference type="OrthoDB" id="9757771at2"/>
<dbReference type="EMBL" id="FTOD01000011">
    <property type="protein sequence ID" value="SIT06120.1"/>
    <property type="molecule type" value="Genomic_DNA"/>
</dbReference>
<dbReference type="GO" id="GO:0016878">
    <property type="term" value="F:acid-thiol ligase activity"/>
    <property type="evidence" value="ECO:0007669"/>
    <property type="project" value="UniProtKB-ARBA"/>
</dbReference>
<dbReference type="Gene3D" id="3.30.300.30">
    <property type="match status" value="1"/>
</dbReference>
<dbReference type="InterPro" id="IPR000873">
    <property type="entry name" value="AMP-dep_synth/lig_dom"/>
</dbReference>
<gene>
    <name evidence="3" type="ORF">SAMN05421790_11199</name>
</gene>
<proteinExistence type="predicted"/>
<name>A0A1N7P6E2_9BACL</name>
<sequence length="508" mass="56631">MHSVQMTIGELFQERARLNPSLSALVGPKRRFTFSEYDQLTNQVAHYLLRHGVKKGDRIALFSETNVIFPLLFLGAAKIGAISVPINWRWSVEVIEWSIQHTEPKLIFYDDAYHSLIVSLHLPESMPTVQTSDSHDLDAGFEAEIRSCSASAPADSVECEDPACIIFTSGTTGKPKGAVLTHRNFSTTTVSLNNERKAGLHILCATPLFHLSGAGAVILQSLSGSTCFFLPHLEPSLLLKTIEKEQIHSIFLPPAMLNHLFPHFKSHPPLPSLKVITSGGSPVPPSLIRDYKSIGYPLAQGYGCTESSGIISFWSPEMGFDTCGSVGKPFFNEIKVLDRYTREEVDTGEIGELAVRGPTVFQKYWKDPAATKEVFHQGWLLTGDAVRVDEEGWIYLVDRYKDVIYFSGFDIYPSEVEQELHQMEEISEVSVVGVQHERRGELPCAFVVKKPESTLTPNQVLQFAHDRMDSNKLADVVLIDQLPRNALGKIEKMKLKEMYQPLSNSSPS</sequence>
<evidence type="ECO:0000259" key="1">
    <source>
        <dbReference type="Pfam" id="PF00501"/>
    </source>
</evidence>
<dbReference type="InterPro" id="IPR045851">
    <property type="entry name" value="AMP-bd_C_sf"/>
</dbReference>
<dbReference type="Pfam" id="PF13193">
    <property type="entry name" value="AMP-binding_C"/>
    <property type="match status" value="1"/>
</dbReference>
<dbReference type="AlphaFoldDB" id="A0A1N7P6E2"/>
<dbReference type="PANTHER" id="PTHR43767">
    <property type="entry name" value="LONG-CHAIN-FATTY-ACID--COA LIGASE"/>
    <property type="match status" value="1"/>
</dbReference>
<dbReference type="InterPro" id="IPR050237">
    <property type="entry name" value="ATP-dep_AMP-bd_enzyme"/>
</dbReference>
<dbReference type="Pfam" id="PF00501">
    <property type="entry name" value="AMP-binding"/>
    <property type="match status" value="1"/>
</dbReference>
<keyword evidence="4" id="KW-1185">Reference proteome</keyword>